<organism evidence="2 3">
    <name type="scientific">Heterobasidion irregulare (strain TC 32-1)</name>
    <dbReference type="NCBI Taxonomy" id="747525"/>
    <lineage>
        <taxon>Eukaryota</taxon>
        <taxon>Fungi</taxon>
        <taxon>Dikarya</taxon>
        <taxon>Basidiomycota</taxon>
        <taxon>Agaricomycotina</taxon>
        <taxon>Agaricomycetes</taxon>
        <taxon>Russulales</taxon>
        <taxon>Bondarzewiaceae</taxon>
        <taxon>Heterobasidion</taxon>
        <taxon>Heterobasidion annosum species complex</taxon>
    </lineage>
</organism>
<protein>
    <submittedName>
        <fullName evidence="2">Uncharacterized protein</fullName>
    </submittedName>
</protein>
<dbReference type="RefSeq" id="XP_009547811.1">
    <property type="nucleotide sequence ID" value="XM_009549516.1"/>
</dbReference>
<name>W4K720_HETIT</name>
<dbReference type="KEGG" id="hir:HETIRDRAFT_320243"/>
<keyword evidence="3" id="KW-1185">Reference proteome</keyword>
<dbReference type="AlphaFoldDB" id="W4K720"/>
<evidence type="ECO:0000313" key="3">
    <source>
        <dbReference type="Proteomes" id="UP000030671"/>
    </source>
</evidence>
<dbReference type="HOGENOM" id="CLU_2831487_0_0_1"/>
<gene>
    <name evidence="2" type="ORF">HETIRDRAFT_320243</name>
</gene>
<sequence length="66" mass="7221">MHTSNPLATPIQTELSPALGMALFSSFPSVHVALPFTHMKSARIHIITTLRRHNNDCFDSTSATSN</sequence>
<proteinExistence type="predicted"/>
<dbReference type="InParanoid" id="W4K720"/>
<dbReference type="GeneID" id="20670656"/>
<reference evidence="2 3" key="1">
    <citation type="journal article" date="2012" name="New Phytol.">
        <title>Insight into trade-off between wood decay and parasitism from the genome of a fungal forest pathogen.</title>
        <authorList>
            <person name="Olson A."/>
            <person name="Aerts A."/>
            <person name="Asiegbu F."/>
            <person name="Belbahri L."/>
            <person name="Bouzid O."/>
            <person name="Broberg A."/>
            <person name="Canback B."/>
            <person name="Coutinho P.M."/>
            <person name="Cullen D."/>
            <person name="Dalman K."/>
            <person name="Deflorio G."/>
            <person name="van Diepen L.T."/>
            <person name="Dunand C."/>
            <person name="Duplessis S."/>
            <person name="Durling M."/>
            <person name="Gonthier P."/>
            <person name="Grimwood J."/>
            <person name="Fossdal C.G."/>
            <person name="Hansson D."/>
            <person name="Henrissat B."/>
            <person name="Hietala A."/>
            <person name="Himmelstrand K."/>
            <person name="Hoffmeister D."/>
            <person name="Hogberg N."/>
            <person name="James T.Y."/>
            <person name="Karlsson M."/>
            <person name="Kohler A."/>
            <person name="Kues U."/>
            <person name="Lee Y.H."/>
            <person name="Lin Y.C."/>
            <person name="Lind M."/>
            <person name="Lindquist E."/>
            <person name="Lombard V."/>
            <person name="Lucas S."/>
            <person name="Lunden K."/>
            <person name="Morin E."/>
            <person name="Murat C."/>
            <person name="Park J."/>
            <person name="Raffaello T."/>
            <person name="Rouze P."/>
            <person name="Salamov A."/>
            <person name="Schmutz J."/>
            <person name="Solheim H."/>
            <person name="Stahlberg J."/>
            <person name="Velez H."/>
            <person name="de Vries R.P."/>
            <person name="Wiebenga A."/>
            <person name="Woodward S."/>
            <person name="Yakovlev I."/>
            <person name="Garbelotto M."/>
            <person name="Martin F."/>
            <person name="Grigoriev I.V."/>
            <person name="Stenlid J."/>
        </authorList>
    </citation>
    <scope>NUCLEOTIDE SEQUENCE [LARGE SCALE GENOMIC DNA]</scope>
    <source>
        <strain evidence="2 3">TC 32-1</strain>
    </source>
</reference>
<evidence type="ECO:0000313" key="2">
    <source>
        <dbReference type="EMBL" id="ETW81140.1"/>
    </source>
</evidence>
<feature type="transmembrane region" description="Helical" evidence="1">
    <location>
        <begin position="15"/>
        <end position="34"/>
    </location>
</feature>
<dbReference type="Proteomes" id="UP000030671">
    <property type="component" value="Unassembled WGS sequence"/>
</dbReference>
<evidence type="ECO:0000256" key="1">
    <source>
        <dbReference type="SAM" id="Phobius"/>
    </source>
</evidence>
<accession>W4K720</accession>
<dbReference type="EMBL" id="KI925459">
    <property type="protein sequence ID" value="ETW81140.1"/>
    <property type="molecule type" value="Genomic_DNA"/>
</dbReference>
<keyword evidence="1" id="KW-0472">Membrane</keyword>
<keyword evidence="1" id="KW-1133">Transmembrane helix</keyword>
<keyword evidence="1" id="KW-0812">Transmembrane</keyword>